<evidence type="ECO:0000313" key="3">
    <source>
        <dbReference type="Proteomes" id="UP000053820"/>
    </source>
</evidence>
<dbReference type="AlphaFoldDB" id="A0A0C9WFA8"/>
<dbReference type="OrthoDB" id="2666353at2759"/>
<accession>A0A0C9WFA8</accession>
<keyword evidence="3" id="KW-1185">Reference proteome</keyword>
<organism evidence="2 3">
    <name type="scientific">Hydnomerulius pinastri MD-312</name>
    <dbReference type="NCBI Taxonomy" id="994086"/>
    <lineage>
        <taxon>Eukaryota</taxon>
        <taxon>Fungi</taxon>
        <taxon>Dikarya</taxon>
        <taxon>Basidiomycota</taxon>
        <taxon>Agaricomycotina</taxon>
        <taxon>Agaricomycetes</taxon>
        <taxon>Agaricomycetidae</taxon>
        <taxon>Boletales</taxon>
        <taxon>Boletales incertae sedis</taxon>
        <taxon>Leucogyrophana</taxon>
    </lineage>
</organism>
<dbReference type="HOGENOM" id="CLU_042825_0_0_1"/>
<dbReference type="EMBL" id="KN839848">
    <property type="protein sequence ID" value="KIJ64057.1"/>
    <property type="molecule type" value="Genomic_DNA"/>
</dbReference>
<feature type="signal peptide" evidence="1">
    <location>
        <begin position="1"/>
        <end position="16"/>
    </location>
</feature>
<evidence type="ECO:0000313" key="2">
    <source>
        <dbReference type="EMBL" id="KIJ64057.1"/>
    </source>
</evidence>
<evidence type="ECO:0000256" key="1">
    <source>
        <dbReference type="SAM" id="SignalP"/>
    </source>
</evidence>
<proteinExistence type="predicted"/>
<feature type="chain" id="PRO_5002205322" evidence="1">
    <location>
        <begin position="17"/>
        <end position="389"/>
    </location>
</feature>
<gene>
    <name evidence="2" type="ORF">HYDPIDRAFT_28948</name>
</gene>
<name>A0A0C9WFA8_9AGAM</name>
<dbReference type="Proteomes" id="UP000053820">
    <property type="component" value="Unassembled WGS sequence"/>
</dbReference>
<sequence length="389" mass="42147">MRVFQSLLLFIPVIVAEFVPGGSFGRPTIGPYNNCSGELTSRPKDLAIDTLPNISPDAPSGWERWDLTMYQDGLFLSMRWIQGDPASSHSVPADGTFELVAKFANGTSYATHTSGHKLTSTNDTSLYSITIADNTLSWDDTQTSFNTTLSLNGLTATFSSESIMLDKFSPYAGWIIGQLTENLFSGIPMTRGRTHVGSIKFPWGQEVTLKADSVLTHMFSEEPLPTLATSYAIRVFRSSGKDFGDTFIYESSRAPNTSEYNAFFLGRAENRGPSFEPYTFYAGTNNELLSTHQANSTSISAQLAGCAHTNNVPFSWNFTLPSKPTAEHIDSAGGKTSYFIASVHAAEPNGNVVEQQSGMGFVQVYESAGAGLTQNIPSLGGEQPDPDAQ</sequence>
<reference evidence="2 3" key="1">
    <citation type="submission" date="2014-04" db="EMBL/GenBank/DDBJ databases">
        <title>Evolutionary Origins and Diversification of the Mycorrhizal Mutualists.</title>
        <authorList>
            <consortium name="DOE Joint Genome Institute"/>
            <consortium name="Mycorrhizal Genomics Consortium"/>
            <person name="Kohler A."/>
            <person name="Kuo A."/>
            <person name="Nagy L.G."/>
            <person name="Floudas D."/>
            <person name="Copeland A."/>
            <person name="Barry K.W."/>
            <person name="Cichocki N."/>
            <person name="Veneault-Fourrey C."/>
            <person name="LaButti K."/>
            <person name="Lindquist E.A."/>
            <person name="Lipzen A."/>
            <person name="Lundell T."/>
            <person name="Morin E."/>
            <person name="Murat C."/>
            <person name="Riley R."/>
            <person name="Ohm R."/>
            <person name="Sun H."/>
            <person name="Tunlid A."/>
            <person name="Henrissat B."/>
            <person name="Grigoriev I.V."/>
            <person name="Hibbett D.S."/>
            <person name="Martin F."/>
        </authorList>
    </citation>
    <scope>NUCLEOTIDE SEQUENCE [LARGE SCALE GENOMIC DNA]</scope>
    <source>
        <strain evidence="2 3">MD-312</strain>
    </source>
</reference>
<keyword evidence="1" id="KW-0732">Signal</keyword>
<protein>
    <submittedName>
        <fullName evidence="2">Uncharacterized protein</fullName>
    </submittedName>
</protein>